<name>A0A6G9YFT7_9NOCA</name>
<evidence type="ECO:0000313" key="2">
    <source>
        <dbReference type="Proteomes" id="UP000503540"/>
    </source>
</evidence>
<dbReference type="InterPro" id="IPR026002">
    <property type="entry name" value="ATC_hydrolase-like"/>
</dbReference>
<dbReference type="KEGG" id="nah:F5544_20905"/>
<proteinExistence type="predicted"/>
<dbReference type="AlphaFoldDB" id="A0A6G9YFT7"/>
<evidence type="ECO:0008006" key="3">
    <source>
        <dbReference type="Google" id="ProtNLM"/>
    </source>
</evidence>
<accession>A0A6G9YFT7</accession>
<protein>
    <recommendedName>
        <fullName evidence="3">L-2-amino-thiazoline-4-carboxylic acid hydrolase</fullName>
    </recommendedName>
</protein>
<sequence>MNTDPFDISGAHYTPDPERDTALLIDGFFAQIAVTLRENDLPATVLDEMRARHAELTAANAHLVIDEPSRWNAAMALALVAAHEYLVPRLGCAESIAAVQVAFVEPLGDQVRAATRQLLDAAPDPFAAMVELTRARERDAFGPTFTFDHPADDERSYHCDVVRCFYHEVLVANSAPELTTVMCEFDANWIGAIDPAVDGFRFERATTIGRGGTHCPFNFDRV</sequence>
<gene>
    <name evidence="1" type="ORF">F5544_20905</name>
</gene>
<evidence type="ECO:0000313" key="1">
    <source>
        <dbReference type="EMBL" id="QIS12044.1"/>
    </source>
</evidence>
<keyword evidence="2" id="KW-1185">Reference proteome</keyword>
<dbReference type="RefSeq" id="WP_167474782.1">
    <property type="nucleotide sequence ID" value="NZ_CP046172.1"/>
</dbReference>
<dbReference type="Proteomes" id="UP000503540">
    <property type="component" value="Chromosome"/>
</dbReference>
<dbReference type="EMBL" id="CP046172">
    <property type="protein sequence ID" value="QIS12044.1"/>
    <property type="molecule type" value="Genomic_DNA"/>
</dbReference>
<dbReference type="Pfam" id="PF14196">
    <property type="entry name" value="ATC_hydrolase"/>
    <property type="match status" value="1"/>
</dbReference>
<reference evidence="1 2" key="1">
    <citation type="journal article" date="2019" name="ACS Chem. Biol.">
        <title>Identification and Mobilization of a Cryptic Antibiotic Biosynthesis Gene Locus from a Human-Pathogenic Nocardia Isolate.</title>
        <authorList>
            <person name="Herisse M."/>
            <person name="Ishida K."/>
            <person name="Porter J.L."/>
            <person name="Howden B."/>
            <person name="Hertweck C."/>
            <person name="Stinear T.P."/>
            <person name="Pidot S.J."/>
        </authorList>
    </citation>
    <scope>NUCLEOTIDE SEQUENCE [LARGE SCALE GENOMIC DNA]</scope>
    <source>
        <strain evidence="1 2">AUSMDU00012717</strain>
    </source>
</reference>
<organism evidence="1 2">
    <name type="scientific">Nocardia arthritidis</name>
    <dbReference type="NCBI Taxonomy" id="228602"/>
    <lineage>
        <taxon>Bacteria</taxon>
        <taxon>Bacillati</taxon>
        <taxon>Actinomycetota</taxon>
        <taxon>Actinomycetes</taxon>
        <taxon>Mycobacteriales</taxon>
        <taxon>Nocardiaceae</taxon>
        <taxon>Nocardia</taxon>
    </lineage>
</organism>